<accession>A0ABU4VH75</accession>
<keyword evidence="3" id="KW-1185">Reference proteome</keyword>
<sequence length="332" mass="33949">MRTTVLIPTAATLAALAVPAVAGAAVPGDDAAGALSFEPVTAENGPVAARQRVLRLDGAGPDAAPRCLGPRSFARTAWAIVPAADAARRITVEAAPSMSTAVPDLALYVQPAGRRDVTTEPTTCAGRETVGDGSRGDEAAGATAVVGAGQAVLVQVGWRDGDAPEDVVTTLAQSTVRLAEAPRGLEPAAAPSIRLGRPSSVALRGATLVGGDPAQPRCLSQAAVWRTVRIRKAGRYALAVAGGATTVTAFRGRPTGDRALACASDADGPRVATTVRARRKGVLWIRLGVDSPESTDPGAVLLRGPFRTERLARKALPSTASRAARIFRGRGR</sequence>
<proteinExistence type="predicted"/>
<evidence type="ECO:0000256" key="1">
    <source>
        <dbReference type="SAM" id="SignalP"/>
    </source>
</evidence>
<gene>
    <name evidence="2" type="ORF">SK069_06085</name>
</gene>
<protein>
    <submittedName>
        <fullName evidence="2">Uncharacterized protein</fullName>
    </submittedName>
</protein>
<dbReference type="RefSeq" id="WP_319953306.1">
    <property type="nucleotide sequence ID" value="NZ_JAXAVX010000002.1"/>
</dbReference>
<evidence type="ECO:0000313" key="2">
    <source>
        <dbReference type="EMBL" id="MDX8151153.1"/>
    </source>
</evidence>
<name>A0ABU4VH75_9ACTN</name>
<dbReference type="Proteomes" id="UP001277761">
    <property type="component" value="Unassembled WGS sequence"/>
</dbReference>
<feature type="signal peptide" evidence="1">
    <location>
        <begin position="1"/>
        <end position="24"/>
    </location>
</feature>
<evidence type="ECO:0000313" key="3">
    <source>
        <dbReference type="Proteomes" id="UP001277761"/>
    </source>
</evidence>
<reference evidence="2 3" key="1">
    <citation type="submission" date="2023-11" db="EMBL/GenBank/DDBJ databases">
        <authorList>
            <person name="Xu M."/>
            <person name="Jiang T."/>
        </authorList>
    </citation>
    <scope>NUCLEOTIDE SEQUENCE [LARGE SCALE GENOMIC DNA]</scope>
    <source>
        <strain evidence="2 3">SD</strain>
    </source>
</reference>
<keyword evidence="1" id="KW-0732">Signal</keyword>
<feature type="chain" id="PRO_5046079660" evidence="1">
    <location>
        <begin position="25"/>
        <end position="332"/>
    </location>
</feature>
<organism evidence="2 3">
    <name type="scientific">Patulibacter brassicae</name>
    <dbReference type="NCBI Taxonomy" id="1705717"/>
    <lineage>
        <taxon>Bacteria</taxon>
        <taxon>Bacillati</taxon>
        <taxon>Actinomycetota</taxon>
        <taxon>Thermoleophilia</taxon>
        <taxon>Solirubrobacterales</taxon>
        <taxon>Patulibacteraceae</taxon>
        <taxon>Patulibacter</taxon>
    </lineage>
</organism>
<comment type="caution">
    <text evidence="2">The sequence shown here is derived from an EMBL/GenBank/DDBJ whole genome shotgun (WGS) entry which is preliminary data.</text>
</comment>
<dbReference type="EMBL" id="JAXAVX010000002">
    <property type="protein sequence ID" value="MDX8151153.1"/>
    <property type="molecule type" value="Genomic_DNA"/>
</dbReference>